<dbReference type="CDD" id="cd02440">
    <property type="entry name" value="AdoMet_MTases"/>
    <property type="match status" value="1"/>
</dbReference>
<keyword evidence="3" id="KW-0808">Transferase</keyword>
<keyword evidence="4" id="KW-1185">Reference proteome</keyword>
<dbReference type="InterPro" id="IPR041698">
    <property type="entry name" value="Methyltransf_25"/>
</dbReference>
<dbReference type="PANTHER" id="PTHR43591:SF99">
    <property type="entry name" value="OS06G0646000 PROTEIN"/>
    <property type="match status" value="1"/>
</dbReference>
<dbReference type="AlphaFoldDB" id="A0A9X3XC37"/>
<dbReference type="RefSeq" id="WP_272427565.1">
    <property type="nucleotide sequence ID" value="NZ_JAGTJJ010000061.1"/>
</dbReference>
<reference evidence="3 4" key="1">
    <citation type="submission" date="2021-04" db="EMBL/GenBank/DDBJ databases">
        <title>Genome analysis of Polyangium sp.</title>
        <authorList>
            <person name="Li Y."/>
            <person name="Wang J."/>
        </authorList>
    </citation>
    <scope>NUCLEOTIDE SEQUENCE [LARGE SCALE GENOMIC DNA]</scope>
    <source>
        <strain evidence="3 4">SDU14</strain>
    </source>
</reference>
<evidence type="ECO:0000256" key="1">
    <source>
        <dbReference type="ARBA" id="ARBA00022428"/>
    </source>
</evidence>
<evidence type="ECO:0000259" key="2">
    <source>
        <dbReference type="Pfam" id="PF13649"/>
    </source>
</evidence>
<name>A0A9X3XC37_9BACT</name>
<sequence length="276" mass="29881">MNQLAPAKSIVAATYSAAAEHFDDPPLAFWSRIGNGTVSRVPLRPGDRVLDVCCGSGASAIPAAQAVGSRGSVLAVDLSDALLDRGRAKARALGLQNIDFRCADFEAIDVPPEHFDAVVCVFGIFFAADIPPAVQRLWRWIKPGGTLAITTWGPDVLEPGNTAFWEAIRGHRPDLYRSFRPWERINTSDSLREMLAEAGVTASSVDAEHSHQTLDLPDDWWTIALGSGYRGTIDRLDPDTLHAVKRDTLGPLRARNALTAQTNALYAVATKPSLSR</sequence>
<dbReference type="InterPro" id="IPR004033">
    <property type="entry name" value="UbiE/COQ5_MeTrFase"/>
</dbReference>
<dbReference type="Pfam" id="PF13649">
    <property type="entry name" value="Methyltransf_25"/>
    <property type="match status" value="1"/>
</dbReference>
<dbReference type="Proteomes" id="UP001151081">
    <property type="component" value="Unassembled WGS sequence"/>
</dbReference>
<dbReference type="GO" id="GO:0032259">
    <property type="term" value="P:methylation"/>
    <property type="evidence" value="ECO:0007669"/>
    <property type="project" value="UniProtKB-KW"/>
</dbReference>
<dbReference type="PANTHER" id="PTHR43591">
    <property type="entry name" value="METHYLTRANSFERASE"/>
    <property type="match status" value="1"/>
</dbReference>
<dbReference type="GO" id="GO:0008168">
    <property type="term" value="F:methyltransferase activity"/>
    <property type="evidence" value="ECO:0007669"/>
    <property type="project" value="UniProtKB-KW"/>
</dbReference>
<evidence type="ECO:0000313" key="4">
    <source>
        <dbReference type="Proteomes" id="UP001151081"/>
    </source>
</evidence>
<dbReference type="SUPFAM" id="SSF53335">
    <property type="entry name" value="S-adenosyl-L-methionine-dependent methyltransferases"/>
    <property type="match status" value="1"/>
</dbReference>
<keyword evidence="3" id="KW-0489">Methyltransferase</keyword>
<dbReference type="GO" id="GO:0009234">
    <property type="term" value="P:menaquinone biosynthetic process"/>
    <property type="evidence" value="ECO:0007669"/>
    <property type="project" value="UniProtKB-KW"/>
</dbReference>
<comment type="caution">
    <text evidence="3">The sequence shown here is derived from an EMBL/GenBank/DDBJ whole genome shotgun (WGS) entry which is preliminary data.</text>
</comment>
<organism evidence="3 4">
    <name type="scientific">Polyangium jinanense</name>
    <dbReference type="NCBI Taxonomy" id="2829994"/>
    <lineage>
        <taxon>Bacteria</taxon>
        <taxon>Pseudomonadati</taxon>
        <taxon>Myxococcota</taxon>
        <taxon>Polyangia</taxon>
        <taxon>Polyangiales</taxon>
        <taxon>Polyangiaceae</taxon>
        <taxon>Polyangium</taxon>
    </lineage>
</organism>
<gene>
    <name evidence="3" type="ORF">KEG57_46165</name>
</gene>
<keyword evidence="1" id="KW-0474">Menaquinone biosynthesis</keyword>
<protein>
    <submittedName>
        <fullName evidence="3">Methyltransferase domain-containing protein</fullName>
    </submittedName>
</protein>
<dbReference type="InterPro" id="IPR029063">
    <property type="entry name" value="SAM-dependent_MTases_sf"/>
</dbReference>
<accession>A0A9X3XC37</accession>
<proteinExistence type="predicted"/>
<dbReference type="EMBL" id="JAGTJJ010000061">
    <property type="protein sequence ID" value="MDC3987939.1"/>
    <property type="molecule type" value="Genomic_DNA"/>
</dbReference>
<dbReference type="PROSITE" id="PS51608">
    <property type="entry name" value="SAM_MT_UBIE"/>
    <property type="match status" value="1"/>
</dbReference>
<evidence type="ECO:0000313" key="3">
    <source>
        <dbReference type="EMBL" id="MDC3987939.1"/>
    </source>
</evidence>
<dbReference type="Gene3D" id="3.40.50.150">
    <property type="entry name" value="Vaccinia Virus protein VP39"/>
    <property type="match status" value="1"/>
</dbReference>
<feature type="domain" description="Methyltransferase" evidence="2">
    <location>
        <begin position="49"/>
        <end position="145"/>
    </location>
</feature>